<dbReference type="Proteomes" id="UP001372338">
    <property type="component" value="Unassembled WGS sequence"/>
</dbReference>
<evidence type="ECO:0000313" key="1">
    <source>
        <dbReference type="EMBL" id="KAK7257050.1"/>
    </source>
</evidence>
<sequence>MLSLSPSHSHSQSQPTASIQFFSLLKPPQPQPLTQLSRHFLPLEATAAASLSFSPSGLLCTSLCRSRPISSFDLFVRSLFVRSFNSLLHSFVASGPVQTSTASRSHRPPQNFHRRSHLLTRRFAPSVLSPISALLARTLSLHSNCCCSNSKEERELGFLTSHSQRKNGP</sequence>
<proteinExistence type="predicted"/>
<reference evidence="1 2" key="1">
    <citation type="submission" date="2024-01" db="EMBL/GenBank/DDBJ databases">
        <title>The genomes of 5 underutilized Papilionoideae crops provide insights into root nodulation and disease resistanc.</title>
        <authorList>
            <person name="Yuan L."/>
        </authorList>
    </citation>
    <scope>NUCLEOTIDE SEQUENCE [LARGE SCALE GENOMIC DNA]</scope>
    <source>
        <strain evidence="1">ZHUSHIDOU_FW_LH</strain>
        <tissue evidence="1">Leaf</tissue>
    </source>
</reference>
<evidence type="ECO:0000313" key="2">
    <source>
        <dbReference type="Proteomes" id="UP001372338"/>
    </source>
</evidence>
<protein>
    <submittedName>
        <fullName evidence="1">Uncharacterized protein</fullName>
    </submittedName>
</protein>
<gene>
    <name evidence="1" type="ORF">RIF29_30742</name>
</gene>
<dbReference type="AlphaFoldDB" id="A0AAN9HYF0"/>
<keyword evidence="2" id="KW-1185">Reference proteome</keyword>
<dbReference type="EMBL" id="JAYWIO010000006">
    <property type="protein sequence ID" value="KAK7257050.1"/>
    <property type="molecule type" value="Genomic_DNA"/>
</dbReference>
<name>A0AAN9HYF0_CROPI</name>
<comment type="caution">
    <text evidence="1">The sequence shown here is derived from an EMBL/GenBank/DDBJ whole genome shotgun (WGS) entry which is preliminary data.</text>
</comment>
<accession>A0AAN9HYF0</accession>
<organism evidence="1 2">
    <name type="scientific">Crotalaria pallida</name>
    <name type="common">Smooth rattlebox</name>
    <name type="synonym">Crotalaria striata</name>
    <dbReference type="NCBI Taxonomy" id="3830"/>
    <lineage>
        <taxon>Eukaryota</taxon>
        <taxon>Viridiplantae</taxon>
        <taxon>Streptophyta</taxon>
        <taxon>Embryophyta</taxon>
        <taxon>Tracheophyta</taxon>
        <taxon>Spermatophyta</taxon>
        <taxon>Magnoliopsida</taxon>
        <taxon>eudicotyledons</taxon>
        <taxon>Gunneridae</taxon>
        <taxon>Pentapetalae</taxon>
        <taxon>rosids</taxon>
        <taxon>fabids</taxon>
        <taxon>Fabales</taxon>
        <taxon>Fabaceae</taxon>
        <taxon>Papilionoideae</taxon>
        <taxon>50 kb inversion clade</taxon>
        <taxon>genistoids sensu lato</taxon>
        <taxon>core genistoids</taxon>
        <taxon>Crotalarieae</taxon>
        <taxon>Crotalaria</taxon>
    </lineage>
</organism>